<dbReference type="Proteomes" id="UP000694906">
    <property type="component" value="Unplaced"/>
</dbReference>
<evidence type="ECO:0000313" key="8">
    <source>
        <dbReference type="RefSeq" id="XP_004860161.1"/>
    </source>
</evidence>
<feature type="domain" description="RanBP2-type" evidence="6">
    <location>
        <begin position="564"/>
        <end position="583"/>
    </location>
</feature>
<feature type="compositionally biased region" description="Basic and acidic residues" evidence="5">
    <location>
        <begin position="336"/>
        <end position="349"/>
    </location>
</feature>
<keyword evidence="7" id="KW-1185">Reference proteome</keyword>
<evidence type="ECO:0000259" key="6">
    <source>
        <dbReference type="PROSITE" id="PS01358"/>
    </source>
</evidence>
<accession>A0AAX6PVT3</accession>
<evidence type="ECO:0000256" key="1">
    <source>
        <dbReference type="ARBA" id="ARBA00008287"/>
    </source>
</evidence>
<feature type="region of interest" description="Disordered" evidence="5">
    <location>
        <begin position="327"/>
        <end position="412"/>
    </location>
</feature>
<dbReference type="GO" id="GO:0003729">
    <property type="term" value="F:mRNA binding"/>
    <property type="evidence" value="ECO:0007669"/>
    <property type="project" value="TreeGrafter"/>
</dbReference>
<keyword evidence="4" id="KW-0862">Zinc</keyword>
<dbReference type="InterPro" id="IPR049534">
    <property type="entry name" value="TEX13A/C/D_Znf"/>
</dbReference>
<feature type="region of interest" description="Disordered" evidence="5">
    <location>
        <begin position="522"/>
        <end position="552"/>
    </location>
</feature>
<gene>
    <name evidence="8" type="primary">Tex13c</name>
</gene>
<protein>
    <submittedName>
        <fullName evidence="8">Testis-expressed protein 13C</fullName>
    </submittedName>
</protein>
<sequence length="601" mass="68116">MAVEFGDPTSGFRHTEVIRFINNEILMNGGGQDFYLTFRSRPWNEVEDALQNILSDQQIPRRHKRACAWSALALAVRVAVTQREQHMRRVRRLKEQLGAREALSWALASELQQLRQQRDQAATQLYFTRSALHRAQSECDLHRRRLLQFERCAQVAPLARDIVPGPRAEQLGAVAWPPNAEQQRDVWAMREHGRLSFETLMRAPTSAIYMPRSPSSRVPSSWALTMPSPMPVLVPPSFPLHVPFPMGLPSLPLLTPTVVTEPKGVIPFQMSPVGICPPGPLTTWGFQDKIASLWDQSCHDQVEGPEMLQVSVPGDNRSLSQEDLHWPQGMPVLGERGYHRQEKDSERPQEMTPLGDRGKHNHEEGPLWPQGVPFLGENWQYSQEEDQERPQEMTLLGDSRSHSQEDSQEGAQSMVLPGFSDIQIQAEGTERAQGMTDLVINRSHSKEKDTECIQAMTAPESSRSHTQGGVEKGQGVIPSEFSRMQEDEERPQCIIPPGLKSHNQEDNVERAKGTNLWKSWSQAVRESPKKQHPQQQMAKQKQEKKALESQQQVKSVSCHSPVGWVCTWCKAMNFPWRTACYKCKKIHVPVESGDVDPEQTH</sequence>
<organism evidence="7 8">
    <name type="scientific">Heterocephalus glaber</name>
    <name type="common">Naked mole rat</name>
    <dbReference type="NCBI Taxonomy" id="10181"/>
    <lineage>
        <taxon>Eukaryota</taxon>
        <taxon>Metazoa</taxon>
        <taxon>Chordata</taxon>
        <taxon>Craniata</taxon>
        <taxon>Vertebrata</taxon>
        <taxon>Euteleostomi</taxon>
        <taxon>Mammalia</taxon>
        <taxon>Eutheria</taxon>
        <taxon>Euarchontoglires</taxon>
        <taxon>Glires</taxon>
        <taxon>Rodentia</taxon>
        <taxon>Hystricomorpha</taxon>
        <taxon>Bathyergidae</taxon>
        <taxon>Heterocephalus</taxon>
    </lineage>
</organism>
<proteinExistence type="inferred from homology"/>
<evidence type="ECO:0000313" key="7">
    <source>
        <dbReference type="Proteomes" id="UP000694906"/>
    </source>
</evidence>
<dbReference type="PANTHER" id="PTHR23111">
    <property type="entry name" value="ZINC FINGER PROTEIN"/>
    <property type="match status" value="1"/>
</dbReference>
<dbReference type="InterPro" id="IPR001876">
    <property type="entry name" value="Znf_RanBP2"/>
</dbReference>
<feature type="region of interest" description="Disordered" evidence="5">
    <location>
        <begin position="457"/>
        <end position="476"/>
    </location>
</feature>
<dbReference type="Pfam" id="PF20868">
    <property type="entry name" value="TX13_rpt"/>
    <property type="match status" value="1"/>
</dbReference>
<feature type="region of interest" description="Disordered" evidence="5">
    <location>
        <begin position="482"/>
        <end position="510"/>
    </location>
</feature>
<keyword evidence="3" id="KW-0863">Zinc-finger</keyword>
<dbReference type="RefSeq" id="XP_004860161.1">
    <property type="nucleotide sequence ID" value="XM_004860104.2"/>
</dbReference>
<dbReference type="KEGG" id="hgl:101723535"/>
<dbReference type="GO" id="GO:0008270">
    <property type="term" value="F:zinc ion binding"/>
    <property type="evidence" value="ECO:0007669"/>
    <property type="project" value="UniProtKB-KW"/>
</dbReference>
<evidence type="ECO:0000256" key="2">
    <source>
        <dbReference type="ARBA" id="ARBA00022723"/>
    </source>
</evidence>
<evidence type="ECO:0000256" key="4">
    <source>
        <dbReference type="ARBA" id="ARBA00022833"/>
    </source>
</evidence>
<dbReference type="Pfam" id="PF20864">
    <property type="entry name" value="Zn_ribbon_TEX13"/>
    <property type="match status" value="1"/>
</dbReference>
<feature type="compositionally biased region" description="Basic and acidic residues" evidence="5">
    <location>
        <begin position="356"/>
        <end position="365"/>
    </location>
</feature>
<dbReference type="InterPro" id="IPR049367">
    <property type="entry name" value="TX13C/D_rpt"/>
</dbReference>
<evidence type="ECO:0000256" key="5">
    <source>
        <dbReference type="SAM" id="MobiDB-lite"/>
    </source>
</evidence>
<dbReference type="Pfam" id="PF15186">
    <property type="entry name" value="TEX13"/>
    <property type="match status" value="1"/>
</dbReference>
<dbReference type="InterPro" id="IPR028193">
    <property type="entry name" value="TEX13A-D_N"/>
</dbReference>
<comment type="similarity">
    <text evidence="1">Belongs to the TEX13 family.</text>
</comment>
<dbReference type="GeneID" id="101723535"/>
<dbReference type="AlphaFoldDB" id="A0AAX6PVT3"/>
<reference evidence="8" key="1">
    <citation type="submission" date="2025-08" db="UniProtKB">
        <authorList>
            <consortium name="RefSeq"/>
        </authorList>
    </citation>
    <scope>IDENTIFICATION</scope>
</reference>
<dbReference type="PROSITE" id="PS01358">
    <property type="entry name" value="ZF_RANBP2_1"/>
    <property type="match status" value="1"/>
</dbReference>
<dbReference type="CTD" id="100129520"/>
<dbReference type="PANTHER" id="PTHR23111:SF28">
    <property type="entry name" value="TESTIS-EXPRESSED PROTEIN 13D"/>
    <property type="match status" value="1"/>
</dbReference>
<keyword evidence="2" id="KW-0479">Metal-binding</keyword>
<name>A0AAX6PVT3_HETGA</name>
<evidence type="ECO:0000256" key="3">
    <source>
        <dbReference type="ARBA" id="ARBA00022771"/>
    </source>
</evidence>